<dbReference type="InterPro" id="IPR012338">
    <property type="entry name" value="Beta-lactam/transpept-like"/>
</dbReference>
<accession>A0ABR4EA75</accession>
<dbReference type="Pfam" id="PF00144">
    <property type="entry name" value="Beta-lactamase"/>
    <property type="match status" value="1"/>
</dbReference>
<dbReference type="InterPro" id="IPR050789">
    <property type="entry name" value="Diverse_Enzym_Activities"/>
</dbReference>
<sequence>MAELDSILESYAASGSDTKDKVLGVSFMVVNEKDVLYEGSAGRIDLHDEAARYTPDTFTYVASLTKLLTATCLLQLVERGRITIDEDLRLRLPFLSDVQILRGFDGDDKPILESNHRPITLWHLLTHTSGLT</sequence>
<name>A0ABR4EA75_9PEZI</name>
<dbReference type="Gene3D" id="3.40.710.10">
    <property type="entry name" value="DD-peptidase/beta-lactamase superfamily"/>
    <property type="match status" value="1"/>
</dbReference>
<feature type="domain" description="Beta-lactamase-related" evidence="3">
    <location>
        <begin position="19"/>
        <end position="131"/>
    </location>
</feature>
<dbReference type="SUPFAM" id="SSF56601">
    <property type="entry name" value="beta-lactamase/transpeptidase-like"/>
    <property type="match status" value="1"/>
</dbReference>
<comment type="similarity">
    <text evidence="1">Belongs to the class-A beta-lactamase family.</text>
</comment>
<protein>
    <recommendedName>
        <fullName evidence="3">Beta-lactamase-related domain-containing protein</fullName>
    </recommendedName>
</protein>
<dbReference type="InterPro" id="IPR001466">
    <property type="entry name" value="Beta-lactam-related"/>
</dbReference>
<gene>
    <name evidence="4" type="ORF">FJTKL_13520</name>
</gene>
<evidence type="ECO:0000259" key="3">
    <source>
        <dbReference type="Pfam" id="PF00144"/>
    </source>
</evidence>
<keyword evidence="2" id="KW-0378">Hydrolase</keyword>
<evidence type="ECO:0000256" key="2">
    <source>
        <dbReference type="ARBA" id="ARBA00022801"/>
    </source>
</evidence>
<dbReference type="PANTHER" id="PTHR43283:SF17">
    <property type="entry name" value="(LOVD), PUTATIVE (AFU_ORTHOLOGUE AFUA_5G00920)-RELATED"/>
    <property type="match status" value="1"/>
</dbReference>
<evidence type="ECO:0000313" key="5">
    <source>
        <dbReference type="Proteomes" id="UP001600888"/>
    </source>
</evidence>
<dbReference type="Proteomes" id="UP001600888">
    <property type="component" value="Unassembled WGS sequence"/>
</dbReference>
<dbReference type="EMBL" id="JBAWTH010000077">
    <property type="protein sequence ID" value="KAL2279313.1"/>
    <property type="molecule type" value="Genomic_DNA"/>
</dbReference>
<keyword evidence="5" id="KW-1185">Reference proteome</keyword>
<organism evidence="4 5">
    <name type="scientific">Diaporthe vaccinii</name>
    <dbReference type="NCBI Taxonomy" id="105482"/>
    <lineage>
        <taxon>Eukaryota</taxon>
        <taxon>Fungi</taxon>
        <taxon>Dikarya</taxon>
        <taxon>Ascomycota</taxon>
        <taxon>Pezizomycotina</taxon>
        <taxon>Sordariomycetes</taxon>
        <taxon>Sordariomycetidae</taxon>
        <taxon>Diaporthales</taxon>
        <taxon>Diaporthaceae</taxon>
        <taxon>Diaporthe</taxon>
        <taxon>Diaporthe eres species complex</taxon>
    </lineage>
</organism>
<dbReference type="PANTHER" id="PTHR43283">
    <property type="entry name" value="BETA-LACTAMASE-RELATED"/>
    <property type="match status" value="1"/>
</dbReference>
<evidence type="ECO:0000256" key="1">
    <source>
        <dbReference type="ARBA" id="ARBA00009009"/>
    </source>
</evidence>
<evidence type="ECO:0000313" key="4">
    <source>
        <dbReference type="EMBL" id="KAL2279313.1"/>
    </source>
</evidence>
<proteinExistence type="inferred from homology"/>
<reference evidence="4 5" key="1">
    <citation type="submission" date="2024-03" db="EMBL/GenBank/DDBJ databases">
        <title>A high-quality draft genome sequence of Diaporthe vaccinii, a causative agent of upright dieback and viscid rot disease in cranberry plants.</title>
        <authorList>
            <person name="Sarrasin M."/>
            <person name="Lang B.F."/>
            <person name="Burger G."/>
        </authorList>
    </citation>
    <scope>NUCLEOTIDE SEQUENCE [LARGE SCALE GENOMIC DNA]</scope>
    <source>
        <strain evidence="4 5">IS7</strain>
    </source>
</reference>
<comment type="caution">
    <text evidence="4">The sequence shown here is derived from an EMBL/GenBank/DDBJ whole genome shotgun (WGS) entry which is preliminary data.</text>
</comment>